<dbReference type="AlphaFoldDB" id="A0A9D2NYH4"/>
<protein>
    <submittedName>
        <fullName evidence="1">Uncharacterized protein</fullName>
    </submittedName>
</protein>
<gene>
    <name evidence="1" type="ORF">H9757_12230</name>
</gene>
<comment type="caution">
    <text evidence="1">The sequence shown here is derived from an EMBL/GenBank/DDBJ whole genome shotgun (WGS) entry which is preliminary data.</text>
</comment>
<sequence length="75" mass="8556">MRRTEAPFNNKQFIINKSTGEIHDLDRESPLCCIDEIDADNIFACDTYAEAVLFASVFDITRNGCAHCIPEHHRD</sequence>
<reference evidence="1" key="1">
    <citation type="journal article" date="2021" name="PeerJ">
        <title>Extensive microbial diversity within the chicken gut microbiome revealed by metagenomics and culture.</title>
        <authorList>
            <person name="Gilroy R."/>
            <person name="Ravi A."/>
            <person name="Getino M."/>
            <person name="Pursley I."/>
            <person name="Horton D.L."/>
            <person name="Alikhan N.F."/>
            <person name="Baker D."/>
            <person name="Gharbi K."/>
            <person name="Hall N."/>
            <person name="Watson M."/>
            <person name="Adriaenssens E.M."/>
            <person name="Foster-Nyarko E."/>
            <person name="Jarju S."/>
            <person name="Secka A."/>
            <person name="Antonio M."/>
            <person name="Oren A."/>
            <person name="Chaudhuri R.R."/>
            <person name="La Ragione R."/>
            <person name="Hildebrand F."/>
            <person name="Pallen M.J."/>
        </authorList>
    </citation>
    <scope>NUCLEOTIDE SEQUENCE</scope>
    <source>
        <strain evidence="1">ChiGjej1B1-1692</strain>
    </source>
</reference>
<dbReference type="EMBL" id="DWWK01000200">
    <property type="protein sequence ID" value="HJC39803.1"/>
    <property type="molecule type" value="Genomic_DNA"/>
</dbReference>
<reference evidence="1" key="2">
    <citation type="submission" date="2021-04" db="EMBL/GenBank/DDBJ databases">
        <authorList>
            <person name="Gilroy R."/>
        </authorList>
    </citation>
    <scope>NUCLEOTIDE SEQUENCE</scope>
    <source>
        <strain evidence="1">ChiGjej1B1-1692</strain>
    </source>
</reference>
<accession>A0A9D2NYH4</accession>
<evidence type="ECO:0000313" key="2">
    <source>
        <dbReference type="Proteomes" id="UP000823894"/>
    </source>
</evidence>
<name>A0A9D2NYH4_9FIRM</name>
<dbReference type="Proteomes" id="UP000823894">
    <property type="component" value="Unassembled WGS sequence"/>
</dbReference>
<organism evidence="1 2">
    <name type="scientific">Candidatus Mediterraneibacter faecigallinarum</name>
    <dbReference type="NCBI Taxonomy" id="2838669"/>
    <lineage>
        <taxon>Bacteria</taxon>
        <taxon>Bacillati</taxon>
        <taxon>Bacillota</taxon>
        <taxon>Clostridia</taxon>
        <taxon>Lachnospirales</taxon>
        <taxon>Lachnospiraceae</taxon>
        <taxon>Mediterraneibacter</taxon>
    </lineage>
</organism>
<evidence type="ECO:0000313" key="1">
    <source>
        <dbReference type="EMBL" id="HJC39803.1"/>
    </source>
</evidence>
<proteinExistence type="predicted"/>